<dbReference type="SUPFAM" id="SSF102114">
    <property type="entry name" value="Radical SAM enzymes"/>
    <property type="match status" value="1"/>
</dbReference>
<evidence type="ECO:0000256" key="10">
    <source>
        <dbReference type="ARBA" id="ARBA00023004"/>
    </source>
</evidence>
<keyword evidence="4 13" id="KW-0004">4Fe-4S</keyword>
<dbReference type="GO" id="GO:0005506">
    <property type="term" value="F:iron ion binding"/>
    <property type="evidence" value="ECO:0007669"/>
    <property type="project" value="UniProtKB-UniRule"/>
</dbReference>
<dbReference type="PROSITE" id="PS51918">
    <property type="entry name" value="RADICAL_SAM"/>
    <property type="match status" value="1"/>
</dbReference>
<feature type="domain" description="Radical SAM core" evidence="15">
    <location>
        <begin position="49"/>
        <end position="278"/>
    </location>
</feature>
<dbReference type="Pfam" id="PF06968">
    <property type="entry name" value="BATS"/>
    <property type="match status" value="1"/>
</dbReference>
<dbReference type="SFLD" id="SFLDG01060">
    <property type="entry name" value="BATS_domain_containing"/>
    <property type="match status" value="1"/>
</dbReference>
<evidence type="ECO:0000256" key="1">
    <source>
        <dbReference type="ARBA" id="ARBA00004942"/>
    </source>
</evidence>
<evidence type="ECO:0000256" key="11">
    <source>
        <dbReference type="ARBA" id="ARBA00023014"/>
    </source>
</evidence>
<dbReference type="Gene3D" id="3.20.20.70">
    <property type="entry name" value="Aldolase class I"/>
    <property type="match status" value="1"/>
</dbReference>
<dbReference type="NCBIfam" id="TIGR00433">
    <property type="entry name" value="bioB"/>
    <property type="match status" value="1"/>
</dbReference>
<evidence type="ECO:0000259" key="15">
    <source>
        <dbReference type="PROSITE" id="PS51918"/>
    </source>
</evidence>
<comment type="catalytic activity">
    <reaction evidence="12 13">
        <text>(4R,5S)-dethiobiotin + (sulfur carrier)-SH + 2 reduced [2Fe-2S]-[ferredoxin] + 2 S-adenosyl-L-methionine = (sulfur carrier)-H + biotin + 2 5'-deoxyadenosine + 2 L-methionine + 2 oxidized [2Fe-2S]-[ferredoxin]</text>
        <dbReference type="Rhea" id="RHEA:22060"/>
        <dbReference type="Rhea" id="RHEA-COMP:10000"/>
        <dbReference type="Rhea" id="RHEA-COMP:10001"/>
        <dbReference type="Rhea" id="RHEA-COMP:14737"/>
        <dbReference type="Rhea" id="RHEA-COMP:14739"/>
        <dbReference type="ChEBI" id="CHEBI:17319"/>
        <dbReference type="ChEBI" id="CHEBI:29917"/>
        <dbReference type="ChEBI" id="CHEBI:33737"/>
        <dbReference type="ChEBI" id="CHEBI:33738"/>
        <dbReference type="ChEBI" id="CHEBI:57586"/>
        <dbReference type="ChEBI" id="CHEBI:57844"/>
        <dbReference type="ChEBI" id="CHEBI:59789"/>
        <dbReference type="ChEBI" id="CHEBI:64428"/>
        <dbReference type="ChEBI" id="CHEBI:149473"/>
        <dbReference type="EC" id="2.8.1.6"/>
    </reaction>
</comment>
<name>A0A1G1KWV8_9BACT</name>
<feature type="binding site" evidence="13 14">
    <location>
        <position position="67"/>
    </location>
    <ligand>
        <name>[4Fe-4S] cluster</name>
        <dbReference type="ChEBI" id="CHEBI:49883"/>
        <note>4Fe-4S-S-AdoMet</note>
    </ligand>
</feature>
<dbReference type="GO" id="GO:0051537">
    <property type="term" value="F:2 iron, 2 sulfur cluster binding"/>
    <property type="evidence" value="ECO:0007669"/>
    <property type="project" value="UniProtKB-KW"/>
</dbReference>
<dbReference type="SFLD" id="SFLDS00029">
    <property type="entry name" value="Radical_SAM"/>
    <property type="match status" value="1"/>
</dbReference>
<comment type="caution">
    <text evidence="16">The sequence shown here is derived from an EMBL/GenBank/DDBJ whole genome shotgun (WGS) entry which is preliminary data.</text>
</comment>
<keyword evidence="8 13" id="KW-0479">Metal-binding</keyword>
<sequence length="332" mass="36955">MKELILELKERVKTGGEISYEEALMLAEVTEEVNIDQLREAAHELTIHFHQNKPSLCSLVNAKSYLCGEDCRFCAQSVHYQTLTERYGLIGIDEIAEAGKKAEAAGTRHFCIVTSGAALEEDEFEKVTEAVKRLRAETALEIDASIGHLSLERVKRLKEAGLRRVNNNVQCSHAFYPKIVSTHSYEDRLETLRNLREGGLEICAGGILGMGESREDRIQMAFELKAFQPECFPVNILNPRPGTPLERMPRLDLQEIIKTIAIYRFILPKSVIKLAGGREFNLGKFQEKVLRGGANGLVIGGYLTTCGNPVSEDMKMLERAGYVLGNGTAKAE</sequence>
<evidence type="ECO:0000256" key="9">
    <source>
        <dbReference type="ARBA" id="ARBA00022756"/>
    </source>
</evidence>
<feature type="binding site" evidence="13 14">
    <location>
        <position position="71"/>
    </location>
    <ligand>
        <name>[4Fe-4S] cluster</name>
        <dbReference type="ChEBI" id="CHEBI:49883"/>
        <note>4Fe-4S-S-AdoMet</note>
    </ligand>
</feature>
<dbReference type="PANTHER" id="PTHR22976">
    <property type="entry name" value="BIOTIN SYNTHASE"/>
    <property type="match status" value="1"/>
</dbReference>
<dbReference type="InterPro" id="IPR006638">
    <property type="entry name" value="Elp3/MiaA/NifB-like_rSAM"/>
</dbReference>
<dbReference type="SMART" id="SM00876">
    <property type="entry name" value="BATS"/>
    <property type="match status" value="1"/>
</dbReference>
<feature type="binding site" evidence="13 14">
    <location>
        <position position="111"/>
    </location>
    <ligand>
        <name>[2Fe-2S] cluster</name>
        <dbReference type="ChEBI" id="CHEBI:190135"/>
    </ligand>
</feature>
<dbReference type="CDD" id="cd01335">
    <property type="entry name" value="Radical_SAM"/>
    <property type="match status" value="1"/>
</dbReference>
<evidence type="ECO:0000256" key="7">
    <source>
        <dbReference type="ARBA" id="ARBA00022714"/>
    </source>
</evidence>
<keyword evidence="5 13" id="KW-0808">Transferase</keyword>
<evidence type="ECO:0000256" key="2">
    <source>
        <dbReference type="ARBA" id="ARBA00010765"/>
    </source>
</evidence>
<protein>
    <recommendedName>
        <fullName evidence="3 13">Biotin synthase</fullName>
        <ecNumber evidence="3 13">2.8.1.6</ecNumber>
    </recommendedName>
</protein>
<evidence type="ECO:0000256" key="4">
    <source>
        <dbReference type="ARBA" id="ARBA00022485"/>
    </source>
</evidence>
<evidence type="ECO:0000256" key="3">
    <source>
        <dbReference type="ARBA" id="ARBA00012236"/>
    </source>
</evidence>
<accession>A0A1G1KWV8</accession>
<dbReference type="Pfam" id="PF04055">
    <property type="entry name" value="Radical_SAM"/>
    <property type="match status" value="1"/>
</dbReference>
<keyword evidence="6 13" id="KW-0949">S-adenosyl-L-methionine</keyword>
<reference evidence="16 17" key="1">
    <citation type="journal article" date="2016" name="Nat. Commun.">
        <title>Thousands of microbial genomes shed light on interconnected biogeochemical processes in an aquifer system.</title>
        <authorList>
            <person name="Anantharaman K."/>
            <person name="Brown C.T."/>
            <person name="Hug L.A."/>
            <person name="Sharon I."/>
            <person name="Castelle C.J."/>
            <person name="Probst A.J."/>
            <person name="Thomas B.C."/>
            <person name="Singh A."/>
            <person name="Wilkins M.J."/>
            <person name="Karaoz U."/>
            <person name="Brodie E.L."/>
            <person name="Williams K.H."/>
            <person name="Hubbard S.S."/>
            <person name="Banfield J.F."/>
        </authorList>
    </citation>
    <scope>NUCLEOTIDE SEQUENCE [LARGE SCALE GENOMIC DNA]</scope>
</reference>
<dbReference type="AlphaFoldDB" id="A0A1G1KWV8"/>
<dbReference type="InterPro" id="IPR002684">
    <property type="entry name" value="Biotin_synth/BioAB"/>
</dbReference>
<keyword evidence="11 13" id="KW-0411">Iron-sulfur</keyword>
<gene>
    <name evidence="13" type="primary">bioB</name>
    <name evidence="16" type="ORF">A3G33_09305</name>
</gene>
<dbReference type="Proteomes" id="UP000178187">
    <property type="component" value="Unassembled WGS sequence"/>
</dbReference>
<dbReference type="GO" id="GO:0004076">
    <property type="term" value="F:biotin synthase activity"/>
    <property type="evidence" value="ECO:0007669"/>
    <property type="project" value="UniProtKB-UniRule"/>
</dbReference>
<dbReference type="SFLD" id="SFLDG01278">
    <property type="entry name" value="biotin_synthase_like"/>
    <property type="match status" value="1"/>
</dbReference>
<organism evidence="16 17">
    <name type="scientific">Candidatus Danuiimicrobium aquiferis</name>
    <dbReference type="NCBI Taxonomy" id="1801832"/>
    <lineage>
        <taxon>Bacteria</taxon>
        <taxon>Pseudomonadati</taxon>
        <taxon>Candidatus Omnitrophota</taxon>
        <taxon>Candidatus Danuiimicrobium</taxon>
    </lineage>
</organism>
<evidence type="ECO:0000256" key="8">
    <source>
        <dbReference type="ARBA" id="ARBA00022723"/>
    </source>
</evidence>
<keyword evidence="9 13" id="KW-0093">Biotin biosynthesis</keyword>
<comment type="cofactor">
    <cofactor evidence="13 14">
        <name>[4Fe-4S] cluster</name>
        <dbReference type="ChEBI" id="CHEBI:49883"/>
    </cofactor>
    <text evidence="13 14">Binds 1 [4Fe-4S] cluster. The cluster is coordinated with 3 cysteines and an exchangeable S-adenosyl-L-methionine.</text>
</comment>
<dbReference type="InterPro" id="IPR024177">
    <property type="entry name" value="Biotin_synthase"/>
</dbReference>
<evidence type="ECO:0000313" key="16">
    <source>
        <dbReference type="EMBL" id="OGW97381.1"/>
    </source>
</evidence>
<evidence type="ECO:0000256" key="14">
    <source>
        <dbReference type="PIRSR" id="PIRSR001619-1"/>
    </source>
</evidence>
<evidence type="ECO:0000256" key="5">
    <source>
        <dbReference type="ARBA" id="ARBA00022679"/>
    </source>
</evidence>
<evidence type="ECO:0000256" key="6">
    <source>
        <dbReference type="ARBA" id="ARBA00022691"/>
    </source>
</evidence>
<dbReference type="InterPro" id="IPR010722">
    <property type="entry name" value="BATS_dom"/>
</dbReference>
<dbReference type="InterPro" id="IPR058240">
    <property type="entry name" value="rSAM_sf"/>
</dbReference>
<keyword evidence="7 13" id="KW-0001">2Fe-2S</keyword>
<dbReference type="UniPathway" id="UPA00078">
    <property type="reaction ID" value="UER00162"/>
</dbReference>
<evidence type="ECO:0000256" key="13">
    <source>
        <dbReference type="HAMAP-Rule" id="MF_01694"/>
    </source>
</evidence>
<keyword evidence="10 13" id="KW-0408">Iron</keyword>
<comment type="pathway">
    <text evidence="1 13">Cofactor biosynthesis; biotin biosynthesis; biotin from 7,8-diaminononanoate: step 2/2.</text>
</comment>
<dbReference type="EMBL" id="MHFR01000042">
    <property type="protein sequence ID" value="OGW97381.1"/>
    <property type="molecule type" value="Genomic_DNA"/>
</dbReference>
<feature type="binding site" evidence="13 14">
    <location>
        <position position="74"/>
    </location>
    <ligand>
        <name>[4Fe-4S] cluster</name>
        <dbReference type="ChEBI" id="CHEBI:49883"/>
        <note>4Fe-4S-S-AdoMet</note>
    </ligand>
</feature>
<comment type="cofactor">
    <cofactor evidence="13">
        <name>[2Fe-2S] cluster</name>
        <dbReference type="ChEBI" id="CHEBI:190135"/>
    </cofactor>
    <text evidence="13">Binds 1 [2Fe-2S] cluster. The cluster is coordinated with 3 cysteines and 1 arginine.</text>
</comment>
<dbReference type="PANTHER" id="PTHR22976:SF2">
    <property type="entry name" value="BIOTIN SYNTHASE, MITOCHONDRIAL"/>
    <property type="match status" value="1"/>
</dbReference>
<comment type="similarity">
    <text evidence="2 13">Belongs to the radical SAM superfamily. Biotin synthase family.</text>
</comment>
<dbReference type="PIRSF" id="PIRSF001619">
    <property type="entry name" value="Biotin_synth"/>
    <property type="match status" value="1"/>
</dbReference>
<proteinExistence type="inferred from homology"/>
<evidence type="ECO:0000313" key="17">
    <source>
        <dbReference type="Proteomes" id="UP000178187"/>
    </source>
</evidence>
<dbReference type="HAMAP" id="MF_01694">
    <property type="entry name" value="BioB"/>
    <property type="match status" value="1"/>
</dbReference>
<dbReference type="InterPro" id="IPR007197">
    <property type="entry name" value="rSAM"/>
</dbReference>
<comment type="caution">
    <text evidence="13">Lacks conserved residue(s) required for the propagation of feature annotation.</text>
</comment>
<dbReference type="GO" id="GO:0009102">
    <property type="term" value="P:biotin biosynthetic process"/>
    <property type="evidence" value="ECO:0007669"/>
    <property type="project" value="UniProtKB-UniRule"/>
</dbReference>
<comment type="function">
    <text evidence="13">Catalyzes the conversion of dethiobiotin (DTB) to biotin by the insertion of a sulfur atom into dethiobiotin via a radical-based mechanism.</text>
</comment>
<feature type="binding site" evidence="13 14">
    <location>
        <position position="203"/>
    </location>
    <ligand>
        <name>[2Fe-2S] cluster</name>
        <dbReference type="ChEBI" id="CHEBI:190135"/>
    </ligand>
</feature>
<dbReference type="GO" id="GO:0051539">
    <property type="term" value="F:4 iron, 4 sulfur cluster binding"/>
    <property type="evidence" value="ECO:0007669"/>
    <property type="project" value="UniProtKB-KW"/>
</dbReference>
<comment type="subunit">
    <text evidence="13">Homodimer.</text>
</comment>
<feature type="binding site" evidence="13 14">
    <location>
        <position position="273"/>
    </location>
    <ligand>
        <name>[2Fe-2S] cluster</name>
        <dbReference type="ChEBI" id="CHEBI:190135"/>
    </ligand>
</feature>
<evidence type="ECO:0000256" key="12">
    <source>
        <dbReference type="ARBA" id="ARBA00051157"/>
    </source>
</evidence>
<dbReference type="SMART" id="SM00729">
    <property type="entry name" value="Elp3"/>
    <property type="match status" value="1"/>
</dbReference>
<dbReference type="InterPro" id="IPR013785">
    <property type="entry name" value="Aldolase_TIM"/>
</dbReference>
<dbReference type="EC" id="2.8.1.6" evidence="3 13"/>
<comment type="cofactor">
    <cofactor evidence="14">
        <name>[2Fe-2S] cluster</name>
        <dbReference type="ChEBI" id="CHEBI:190135"/>
    </cofactor>
    <text evidence="14">Binds 1 [2Fe-2S] cluster. The cluster is coordinated with 3 cysteines and 1 arginine.</text>
</comment>